<gene>
    <name evidence="1" type="ORF">PXEA_LOCUS15673</name>
</gene>
<dbReference type="EMBL" id="CAAALY010055348">
    <property type="protein sequence ID" value="VEL22233.1"/>
    <property type="molecule type" value="Genomic_DNA"/>
</dbReference>
<organism evidence="1 2">
    <name type="scientific">Protopolystoma xenopodis</name>
    <dbReference type="NCBI Taxonomy" id="117903"/>
    <lineage>
        <taxon>Eukaryota</taxon>
        <taxon>Metazoa</taxon>
        <taxon>Spiralia</taxon>
        <taxon>Lophotrochozoa</taxon>
        <taxon>Platyhelminthes</taxon>
        <taxon>Monogenea</taxon>
        <taxon>Polyopisthocotylea</taxon>
        <taxon>Polystomatidea</taxon>
        <taxon>Polystomatidae</taxon>
        <taxon>Protopolystoma</taxon>
    </lineage>
</organism>
<reference evidence="1" key="1">
    <citation type="submission" date="2018-11" db="EMBL/GenBank/DDBJ databases">
        <authorList>
            <consortium name="Pathogen Informatics"/>
        </authorList>
    </citation>
    <scope>NUCLEOTIDE SEQUENCE</scope>
</reference>
<proteinExistence type="predicted"/>
<comment type="caution">
    <text evidence="1">The sequence shown here is derived from an EMBL/GenBank/DDBJ whole genome shotgun (WGS) entry which is preliminary data.</text>
</comment>
<sequence>MMDQPSCPLPTNICQMSFEESTSKGGAIANQKTTAATFSSQVEADSIQSPTPDLDNLQDPTAPFPCANLDEQNRTTHVLNMQVNQMATKSAGASRLWGSSNERRTKNSVYMHTNRVSSVLGRHETPEGIYSSNLRASMLRPKSFYKAKTTSEDEQLELDFKATTGPDNSFGASLGVIGQEGSLLQYSGPNQRLKRLLELLKYECRADETE</sequence>
<evidence type="ECO:0000313" key="2">
    <source>
        <dbReference type="Proteomes" id="UP000784294"/>
    </source>
</evidence>
<dbReference type="Proteomes" id="UP000784294">
    <property type="component" value="Unassembled WGS sequence"/>
</dbReference>
<evidence type="ECO:0000313" key="1">
    <source>
        <dbReference type="EMBL" id="VEL22233.1"/>
    </source>
</evidence>
<dbReference type="AlphaFoldDB" id="A0A448WWW5"/>
<keyword evidence="2" id="KW-1185">Reference proteome</keyword>
<protein>
    <submittedName>
        <fullName evidence="1">Uncharacterized protein</fullName>
    </submittedName>
</protein>
<accession>A0A448WWW5</accession>
<name>A0A448WWW5_9PLAT</name>
<feature type="non-terminal residue" evidence="1">
    <location>
        <position position="210"/>
    </location>
</feature>